<dbReference type="AlphaFoldDB" id="A0A4Q0XN70"/>
<protein>
    <recommendedName>
        <fullName evidence="4">TonB C-terminal domain-containing protein</fullName>
    </recommendedName>
</protein>
<sequence length="247" mass="28532">MTDRNIFYVSGFISVSVYVLVFLLLMLYLKAHDVKKIDAFTKTTVLELDIVLDSNSNINQKTSTEHVKNTKVAEKIVKQSTSRSVKQTADVKSLFSNVTTEAKKVQKEDTLNVEKSLVSSRFKSKFEKEKKLDNVSVSNLLEKVKQKKNKLTFSESKNQNDPYYSKIYEIISSRWQPTFIVDDLSAKVLITIYSDGRFDFSFLRYSSDDKFDASLRQFLEEQKQTLYPPHDKGDKTIIEVIFKAKDE</sequence>
<dbReference type="EMBL" id="PDKN01000009">
    <property type="protein sequence ID" value="RXJ54640.1"/>
    <property type="molecule type" value="Genomic_DNA"/>
</dbReference>
<dbReference type="Pfam" id="PF13103">
    <property type="entry name" value="TonB_2"/>
    <property type="match status" value="1"/>
</dbReference>
<organism evidence="2 3">
    <name type="scientific">Candidatus Marinarcus aquaticus</name>
    <dbReference type="NCBI Taxonomy" id="2044504"/>
    <lineage>
        <taxon>Bacteria</taxon>
        <taxon>Pseudomonadati</taxon>
        <taxon>Campylobacterota</taxon>
        <taxon>Epsilonproteobacteria</taxon>
        <taxon>Campylobacterales</taxon>
        <taxon>Arcobacteraceae</taxon>
        <taxon>Candidatus Marinarcus</taxon>
    </lineage>
</organism>
<accession>A0A4Q0XN70</accession>
<gene>
    <name evidence="2" type="ORF">CRV04_11440</name>
</gene>
<evidence type="ECO:0000256" key="1">
    <source>
        <dbReference type="SAM" id="Phobius"/>
    </source>
</evidence>
<evidence type="ECO:0000313" key="2">
    <source>
        <dbReference type="EMBL" id="RXJ54640.1"/>
    </source>
</evidence>
<keyword evidence="1" id="KW-0472">Membrane</keyword>
<evidence type="ECO:0008006" key="4">
    <source>
        <dbReference type="Google" id="ProtNLM"/>
    </source>
</evidence>
<comment type="caution">
    <text evidence="2">The sequence shown here is derived from an EMBL/GenBank/DDBJ whole genome shotgun (WGS) entry which is preliminary data.</text>
</comment>
<dbReference type="RefSeq" id="WP_128996988.1">
    <property type="nucleotide sequence ID" value="NZ_PDKN01000009.1"/>
</dbReference>
<dbReference type="OrthoDB" id="5372757at2"/>
<proteinExistence type="predicted"/>
<keyword evidence="3" id="KW-1185">Reference proteome</keyword>
<dbReference type="SUPFAM" id="SSF74653">
    <property type="entry name" value="TolA/TonB C-terminal domain"/>
    <property type="match status" value="1"/>
</dbReference>
<dbReference type="Proteomes" id="UP000290657">
    <property type="component" value="Unassembled WGS sequence"/>
</dbReference>
<keyword evidence="1" id="KW-1133">Transmembrane helix</keyword>
<reference evidence="2 3" key="1">
    <citation type="submission" date="2017-10" db="EMBL/GenBank/DDBJ databases">
        <title>Genomics of the genus Arcobacter.</title>
        <authorList>
            <person name="Perez-Cataluna A."/>
            <person name="Figueras M.J."/>
        </authorList>
    </citation>
    <scope>NUCLEOTIDE SEQUENCE [LARGE SCALE GENOMIC DNA]</scope>
    <source>
        <strain evidence="2 3">CECT 8987</strain>
    </source>
</reference>
<feature type="transmembrane region" description="Helical" evidence="1">
    <location>
        <begin position="6"/>
        <end position="29"/>
    </location>
</feature>
<evidence type="ECO:0000313" key="3">
    <source>
        <dbReference type="Proteomes" id="UP000290657"/>
    </source>
</evidence>
<name>A0A4Q0XN70_9BACT</name>
<keyword evidence="1" id="KW-0812">Transmembrane</keyword>